<reference evidence="1 2" key="1">
    <citation type="journal article" date="2014" name="Nature">
        <title>The genome of Eucalyptus grandis.</title>
        <authorList>
            <person name="Myburg A.A."/>
            <person name="Grattapaglia D."/>
            <person name="Tuskan G.A."/>
            <person name="Hellsten U."/>
            <person name="Hayes R.D."/>
            <person name="Grimwood J."/>
            <person name="Jenkins J."/>
            <person name="Lindquist E."/>
            <person name="Tice H."/>
            <person name="Bauer D."/>
            <person name="Goodstein D.M."/>
            <person name="Dubchak I."/>
            <person name="Poliakov A."/>
            <person name="Mizrachi E."/>
            <person name="Kullan A.R."/>
            <person name="Hussey S.G."/>
            <person name="Pinard D."/>
            <person name="van der Merwe K."/>
            <person name="Singh P."/>
            <person name="van Jaarsveld I."/>
            <person name="Silva-Junior O.B."/>
            <person name="Togawa R.C."/>
            <person name="Pappas M.R."/>
            <person name="Faria D.A."/>
            <person name="Sansaloni C.P."/>
            <person name="Petroli C.D."/>
            <person name="Yang X."/>
            <person name="Ranjan P."/>
            <person name="Tschaplinski T.J."/>
            <person name="Ye C.Y."/>
            <person name="Li T."/>
            <person name="Sterck L."/>
            <person name="Vanneste K."/>
            <person name="Murat F."/>
            <person name="Soler M."/>
            <person name="Clemente H.S."/>
            <person name="Saidi N."/>
            <person name="Cassan-Wang H."/>
            <person name="Dunand C."/>
            <person name="Hefer C.A."/>
            <person name="Bornberg-Bauer E."/>
            <person name="Kersting A.R."/>
            <person name="Vining K."/>
            <person name="Amarasinghe V."/>
            <person name="Ranik M."/>
            <person name="Naithani S."/>
            <person name="Elser J."/>
            <person name="Boyd A.E."/>
            <person name="Liston A."/>
            <person name="Spatafora J.W."/>
            <person name="Dharmwardhana P."/>
            <person name="Raja R."/>
            <person name="Sullivan C."/>
            <person name="Romanel E."/>
            <person name="Alves-Ferreira M."/>
            <person name="Kulheim C."/>
            <person name="Foley W."/>
            <person name="Carocha V."/>
            <person name="Paiva J."/>
            <person name="Kudrna D."/>
            <person name="Brommonschenkel S.H."/>
            <person name="Pasquali G."/>
            <person name="Byrne M."/>
            <person name="Rigault P."/>
            <person name="Tibbits J."/>
            <person name="Spokevicius A."/>
            <person name="Jones R.C."/>
            <person name="Steane D.A."/>
            <person name="Vaillancourt R.E."/>
            <person name="Potts B.M."/>
            <person name="Joubert F."/>
            <person name="Barry K."/>
            <person name="Pappas G.J."/>
            <person name="Strauss S.H."/>
            <person name="Jaiswal P."/>
            <person name="Grima-Pettenati J."/>
            <person name="Salse J."/>
            <person name="Van de Peer Y."/>
            <person name="Rokhsar D.S."/>
            <person name="Schmutz J."/>
        </authorList>
    </citation>
    <scope>NUCLEOTIDE SEQUENCE [LARGE SCALE GENOMIC DNA]</scope>
    <source>
        <strain evidence="2">cv. BRASUZ1</strain>
        <tissue evidence="1">Leaf extractions</tissue>
    </source>
</reference>
<proteinExistence type="predicted"/>
<evidence type="ECO:0000313" key="1">
    <source>
        <dbReference type="EMBL" id="KAK3415042.1"/>
    </source>
</evidence>
<comment type="caution">
    <text evidence="1">The sequence shown here is derived from an EMBL/GenBank/DDBJ whole genome shotgun (WGS) entry which is preliminary data.</text>
</comment>
<keyword evidence="2" id="KW-1185">Reference proteome</keyword>
<evidence type="ECO:0000313" key="2">
    <source>
        <dbReference type="Proteomes" id="UP000030711"/>
    </source>
</evidence>
<protein>
    <submittedName>
        <fullName evidence="1">Uncharacterized protein</fullName>
    </submittedName>
</protein>
<sequence length="397" mass="44395">MVESPNPSSTASKGSDGGSSAISIDGTVKSHHGSCDGDGKQASGFAPATPSSGSGSFALRNLRIVLLFAGLGVSCLLLYGSANPLAAFLPSSFYPARTASKVNGTFNNLDRVLKEASMEDKTVILTTLNDAWAEPGSIFDVFLESFKRGNGTHKLLDHLVIVALDHKAYVRCLKLHPHCYALLTQGTDFSGEADFMSADYLQMMWRRIDFLREVLEKGYSLIFTDTDIMWLRDPFPRFYTDADFQIACDYFGGNPSDRNNAPNGGFTYVKSNNRTVEFYKFWYRSREQYPGKHDQDVLNEIKMDPFLDEIGLRMKFLDTAYFGGFCQASRDLNLVCTMHANCCVGLDNKIHDLKILLDDWRQYMKPLPNANPSLSWSVPQDCKGSFNKPHHHHKQQD</sequence>
<dbReference type="EMBL" id="CM064442">
    <property type="protein sequence ID" value="KAK3415042.1"/>
    <property type="molecule type" value="Genomic_DNA"/>
</dbReference>
<dbReference type="Proteomes" id="UP000030711">
    <property type="component" value="Chromosome 8"/>
</dbReference>
<name>A0ACC3JLT5_EUCGR</name>
<accession>A0ACC3JLT5</accession>
<organism evidence="1 2">
    <name type="scientific">Eucalyptus grandis</name>
    <name type="common">Flooded gum</name>
    <dbReference type="NCBI Taxonomy" id="71139"/>
    <lineage>
        <taxon>Eukaryota</taxon>
        <taxon>Viridiplantae</taxon>
        <taxon>Streptophyta</taxon>
        <taxon>Embryophyta</taxon>
        <taxon>Tracheophyta</taxon>
        <taxon>Spermatophyta</taxon>
        <taxon>Magnoliopsida</taxon>
        <taxon>eudicotyledons</taxon>
        <taxon>Gunneridae</taxon>
        <taxon>Pentapetalae</taxon>
        <taxon>rosids</taxon>
        <taxon>malvids</taxon>
        <taxon>Myrtales</taxon>
        <taxon>Myrtaceae</taxon>
        <taxon>Myrtoideae</taxon>
        <taxon>Eucalypteae</taxon>
        <taxon>Eucalyptus</taxon>
    </lineage>
</organism>
<gene>
    <name evidence="1" type="ORF">EUGRSUZ_H00616</name>
</gene>